<accession>T1H461</accession>
<dbReference type="PANTHER" id="PTHR21678">
    <property type="entry name" value="GROWTH INHIBITION AND DIFFERENTIATION RELATED PROTEIN 88"/>
    <property type="match status" value="1"/>
</dbReference>
<evidence type="ECO:0000313" key="1">
    <source>
        <dbReference type="EnsemblMetazoa" id="MESCA011062-PA"/>
    </source>
</evidence>
<dbReference type="EMBL" id="CAQQ02147030">
    <property type="status" value="NOT_ANNOTATED_CDS"/>
    <property type="molecule type" value="Genomic_DNA"/>
</dbReference>
<dbReference type="Proteomes" id="UP000015102">
    <property type="component" value="Unassembled WGS sequence"/>
</dbReference>
<name>T1H461_MEGSC</name>
<reference evidence="2" key="1">
    <citation type="submission" date="2013-02" db="EMBL/GenBank/DDBJ databases">
        <authorList>
            <person name="Hughes D."/>
        </authorList>
    </citation>
    <scope>NUCLEOTIDE SEQUENCE</scope>
    <source>
        <strain>Durham</strain>
        <strain evidence="2">NC isolate 2 -- Noor lab</strain>
    </source>
</reference>
<dbReference type="PANTHER" id="PTHR21678:SF0">
    <property type="entry name" value="C3H1-TYPE DOMAIN-CONTAINING PROTEIN"/>
    <property type="match status" value="1"/>
</dbReference>
<proteinExistence type="predicted"/>
<dbReference type="InterPro" id="IPR039884">
    <property type="entry name" value="R3HC1/R3HCL"/>
</dbReference>
<protein>
    <submittedName>
        <fullName evidence="1">Uncharacterized protein</fullName>
    </submittedName>
</protein>
<dbReference type="AlphaFoldDB" id="T1H461"/>
<dbReference type="EnsemblMetazoa" id="MESCA011062-RA">
    <property type="protein sequence ID" value="MESCA011062-PA"/>
    <property type="gene ID" value="MESCA011062"/>
</dbReference>
<dbReference type="HOGENOM" id="CLU_1416640_0_0_1"/>
<organism evidence="1 2">
    <name type="scientific">Megaselia scalaris</name>
    <name type="common">Humpbacked fly</name>
    <name type="synonym">Phora scalaris</name>
    <dbReference type="NCBI Taxonomy" id="36166"/>
    <lineage>
        <taxon>Eukaryota</taxon>
        <taxon>Metazoa</taxon>
        <taxon>Ecdysozoa</taxon>
        <taxon>Arthropoda</taxon>
        <taxon>Hexapoda</taxon>
        <taxon>Insecta</taxon>
        <taxon>Pterygota</taxon>
        <taxon>Neoptera</taxon>
        <taxon>Endopterygota</taxon>
        <taxon>Diptera</taxon>
        <taxon>Brachycera</taxon>
        <taxon>Muscomorpha</taxon>
        <taxon>Platypezoidea</taxon>
        <taxon>Phoridae</taxon>
        <taxon>Megaseliini</taxon>
        <taxon>Megaselia</taxon>
    </lineage>
</organism>
<reference evidence="1" key="2">
    <citation type="submission" date="2015-06" db="UniProtKB">
        <authorList>
            <consortium name="EnsemblMetazoa"/>
        </authorList>
    </citation>
    <scope>IDENTIFICATION</scope>
</reference>
<evidence type="ECO:0000313" key="2">
    <source>
        <dbReference type="Proteomes" id="UP000015102"/>
    </source>
</evidence>
<sequence length="192" mass="21787">MSTTLKARIEVCATNNINDNDSDLAELKRASNEINQKNQKNIIIGELDQPNDSVSCDPETDDWDTMFDDNEKCLDPKIIEELSASVGKVKIETTKMDYTAYHIKQELLIEEEYPRALEISNFPAYLKTPDLLILFNSCKQSGYDIKWVCSAETPCRSYPGISKKSQEVCRLNAAVQSQTLSKRRRSAAIRLE</sequence>
<keyword evidence="2" id="KW-1185">Reference proteome</keyword>